<evidence type="ECO:0000313" key="11">
    <source>
        <dbReference type="EMBL" id="KPL15794.1"/>
    </source>
</evidence>
<dbReference type="InterPro" id="IPR003918">
    <property type="entry name" value="NADH_UbQ_OxRdtase"/>
</dbReference>
<evidence type="ECO:0000256" key="7">
    <source>
        <dbReference type="RuleBase" id="RU000320"/>
    </source>
</evidence>
<evidence type="ECO:0000256" key="3">
    <source>
        <dbReference type="ARBA" id="ARBA00022692"/>
    </source>
</evidence>
<accession>A0A0S8K1U5</accession>
<evidence type="ECO:0000256" key="1">
    <source>
        <dbReference type="ARBA" id="ARBA00004651"/>
    </source>
</evidence>
<dbReference type="Proteomes" id="UP000050975">
    <property type="component" value="Unassembled WGS sequence"/>
</dbReference>
<keyword evidence="5" id="KW-0560">Oxidoreductase</keyword>
<feature type="transmembrane region" description="Helical" evidence="8">
    <location>
        <begin position="446"/>
        <end position="465"/>
    </location>
</feature>
<keyword evidence="6 8" id="KW-0472">Membrane</keyword>
<evidence type="ECO:0000256" key="6">
    <source>
        <dbReference type="ARBA" id="ARBA00023136"/>
    </source>
</evidence>
<name>A0A0S8K1U5_UNCW3</name>
<dbReference type="GO" id="GO:0042773">
    <property type="term" value="P:ATP synthesis coupled electron transport"/>
    <property type="evidence" value="ECO:0007669"/>
    <property type="project" value="InterPro"/>
</dbReference>
<keyword evidence="3 7" id="KW-0812">Transmembrane</keyword>
<feature type="transmembrane region" description="Helical" evidence="8">
    <location>
        <begin position="329"/>
        <end position="348"/>
    </location>
</feature>
<evidence type="ECO:0000313" key="12">
    <source>
        <dbReference type="Proteomes" id="UP000050975"/>
    </source>
</evidence>
<feature type="transmembrane region" description="Helical" evidence="8">
    <location>
        <begin position="298"/>
        <end position="317"/>
    </location>
</feature>
<dbReference type="Pfam" id="PF00662">
    <property type="entry name" value="Proton_antipo_N"/>
    <property type="match status" value="1"/>
</dbReference>
<feature type="transmembrane region" description="Helical" evidence="8">
    <location>
        <begin position="154"/>
        <end position="173"/>
    </location>
</feature>
<feature type="transmembrane region" description="Helical" evidence="8">
    <location>
        <begin position="6"/>
        <end position="23"/>
    </location>
</feature>
<dbReference type="PANTHER" id="PTHR42682:SF4">
    <property type="entry name" value="NADH-UBIQUINONE_PLASTOQUINONE"/>
    <property type="match status" value="1"/>
</dbReference>
<feature type="domain" description="NADH-Ubiquinone oxidoreductase (complex I) chain 5 N-terminal" evidence="10">
    <location>
        <begin position="57"/>
        <end position="100"/>
    </location>
</feature>
<feature type="transmembrane region" description="Helical" evidence="8">
    <location>
        <begin position="69"/>
        <end position="89"/>
    </location>
</feature>
<evidence type="ECO:0000259" key="9">
    <source>
        <dbReference type="Pfam" id="PF00361"/>
    </source>
</evidence>
<proteinExistence type="predicted"/>
<feature type="transmembrane region" description="Helical" evidence="8">
    <location>
        <begin position="30"/>
        <end position="49"/>
    </location>
</feature>
<evidence type="ECO:0000256" key="2">
    <source>
        <dbReference type="ARBA" id="ARBA00022475"/>
    </source>
</evidence>
<feature type="domain" description="NADH:quinone oxidoreductase/Mrp antiporter transmembrane" evidence="9">
    <location>
        <begin position="119"/>
        <end position="413"/>
    </location>
</feature>
<evidence type="ECO:0000259" key="10">
    <source>
        <dbReference type="Pfam" id="PF00662"/>
    </source>
</evidence>
<feature type="transmembrane region" description="Helical" evidence="8">
    <location>
        <begin position="185"/>
        <end position="209"/>
    </location>
</feature>
<feature type="transmembrane region" description="Helical" evidence="8">
    <location>
        <begin position="406"/>
        <end position="426"/>
    </location>
</feature>
<dbReference type="PANTHER" id="PTHR42682">
    <property type="entry name" value="HYDROGENASE-4 COMPONENT F"/>
    <property type="match status" value="1"/>
</dbReference>
<dbReference type="GO" id="GO:0005886">
    <property type="term" value="C:plasma membrane"/>
    <property type="evidence" value="ECO:0007669"/>
    <property type="project" value="UniProtKB-SubCell"/>
</dbReference>
<evidence type="ECO:0000256" key="4">
    <source>
        <dbReference type="ARBA" id="ARBA00022989"/>
    </source>
</evidence>
<protein>
    <submittedName>
        <fullName evidence="11">Uncharacterized protein</fullName>
    </submittedName>
</protein>
<dbReference type="Pfam" id="PF00361">
    <property type="entry name" value="Proton_antipo_M"/>
    <property type="match status" value="1"/>
</dbReference>
<feature type="transmembrane region" description="Helical" evidence="8">
    <location>
        <begin position="270"/>
        <end position="291"/>
    </location>
</feature>
<dbReference type="AlphaFoldDB" id="A0A0S8K1U5"/>
<feature type="transmembrane region" description="Helical" evidence="8">
    <location>
        <begin position="593"/>
        <end position="614"/>
    </location>
</feature>
<feature type="transmembrane region" description="Helical" evidence="8">
    <location>
        <begin position="499"/>
        <end position="519"/>
    </location>
</feature>
<dbReference type="InterPro" id="IPR001750">
    <property type="entry name" value="ND/Mrp_TM"/>
</dbReference>
<dbReference type="InterPro" id="IPR052175">
    <property type="entry name" value="ComplexI-like_HydComp"/>
</dbReference>
<feature type="transmembrane region" description="Helical" evidence="8">
    <location>
        <begin position="245"/>
        <end position="264"/>
    </location>
</feature>
<comment type="subcellular location">
    <subcellularLocation>
        <location evidence="1">Cell membrane</location>
        <topology evidence="1">Multi-pass membrane protein</topology>
    </subcellularLocation>
    <subcellularLocation>
        <location evidence="7">Membrane</location>
        <topology evidence="7">Multi-pass membrane protein</topology>
    </subcellularLocation>
</comment>
<sequence length="617" mass="68552">MIFNNLMIVAIGGAFLTYILGKITPDLRNAFAVLVSLLLMVMVASLYGLEKELVYFGFFDYPLIFKINALSWLFAISITVLSTLSILFSLNYMKDKSKLDLYYMMMLLINASMLGIVLSGDLISFYVFWEIMSWSIFILISYERGSALAAGLKYIIISLVGSLCMLVGIIAIFSHYNTFNISQIAAFMTSAPSGLTIFVLIMFCIGFGIKNGLMPLHVWVPSAYSESPSPFTAVLSGMLAKMGTFGFLMLFYIMIGWRVFFYLGQGIFSFHYILCIIAAITIVIPNFIAVLQDDAKKLLAWSSIGQCGYIILGIVYGTSMGLAGGVFHFFNHAIFKAMLFLAVGAVEFRTNGVRDLNSLGGLANKMPLTFIATLIGACGLIGIPLTNGFVSKWLIYKTLILNGSPVLAFAALLGTWGSFLAIYKLLHNIFLGQISETHRNVKNAPFSMQLPMLILGVLTIVFGVLPGLPLNIINRIGVSLGFESLDITLWGIVSETGTLNTINIFAAIVALLFLVYILFRTGTKSTLVSQDNSYAAGSYIPEGKYHYTVDFYNPFLRMVKPWLKDSIDQFYMQIAKTSEKVAELIRRIYTGDVGYYVIYIMLFLAVLICIQFIWMPW</sequence>
<dbReference type="EMBL" id="LJVE01000005">
    <property type="protein sequence ID" value="KPL15794.1"/>
    <property type="molecule type" value="Genomic_DNA"/>
</dbReference>
<evidence type="ECO:0000256" key="8">
    <source>
        <dbReference type="SAM" id="Phobius"/>
    </source>
</evidence>
<feature type="transmembrane region" description="Helical" evidence="8">
    <location>
        <begin position="101"/>
        <end position="119"/>
    </location>
</feature>
<dbReference type="GO" id="GO:0016491">
    <property type="term" value="F:oxidoreductase activity"/>
    <property type="evidence" value="ECO:0007669"/>
    <property type="project" value="UniProtKB-KW"/>
</dbReference>
<comment type="caution">
    <text evidence="11">The sequence shown here is derived from an EMBL/GenBank/DDBJ whole genome shotgun (WGS) entry which is preliminary data.</text>
</comment>
<dbReference type="PRINTS" id="PR01437">
    <property type="entry name" value="NUOXDRDTASE4"/>
</dbReference>
<dbReference type="InterPro" id="IPR001516">
    <property type="entry name" value="Proton_antipo_N"/>
</dbReference>
<dbReference type="GO" id="GO:0008137">
    <property type="term" value="F:NADH dehydrogenase (ubiquinone) activity"/>
    <property type="evidence" value="ECO:0007669"/>
    <property type="project" value="InterPro"/>
</dbReference>
<feature type="transmembrane region" description="Helical" evidence="8">
    <location>
        <begin position="368"/>
        <end position="386"/>
    </location>
</feature>
<evidence type="ECO:0000256" key="5">
    <source>
        <dbReference type="ARBA" id="ARBA00023002"/>
    </source>
</evidence>
<gene>
    <name evidence="11" type="ORF">AMJ74_00705</name>
</gene>
<organism evidence="11 12">
    <name type="scientific">candidate division WOR_3 bacterium SM1_77</name>
    <dbReference type="NCBI Taxonomy" id="1703778"/>
    <lineage>
        <taxon>Bacteria</taxon>
        <taxon>Bacteria division WOR-3</taxon>
    </lineage>
</organism>
<keyword evidence="4 8" id="KW-1133">Transmembrane helix</keyword>
<reference evidence="11 12" key="1">
    <citation type="journal article" date="2015" name="Microbiome">
        <title>Genomic resolution of linkages in carbon, nitrogen, and sulfur cycling among widespread estuary sediment bacteria.</title>
        <authorList>
            <person name="Baker B.J."/>
            <person name="Lazar C.S."/>
            <person name="Teske A.P."/>
            <person name="Dick G.J."/>
        </authorList>
    </citation>
    <scope>NUCLEOTIDE SEQUENCE [LARGE SCALE GENOMIC DNA]</scope>
    <source>
        <strain evidence="11">SM1_77</strain>
    </source>
</reference>
<keyword evidence="2" id="KW-1003">Cell membrane</keyword>